<dbReference type="Gene3D" id="3.30.70.270">
    <property type="match status" value="1"/>
</dbReference>
<dbReference type="RefSeq" id="WP_067413932.1">
    <property type="nucleotide sequence ID" value="NZ_LNTY01000025.1"/>
</dbReference>
<dbReference type="InterPro" id="IPR029787">
    <property type="entry name" value="Nucleotide_cyclase"/>
</dbReference>
<dbReference type="PROSITE" id="PS50887">
    <property type="entry name" value="GGDEF"/>
    <property type="match status" value="1"/>
</dbReference>
<dbReference type="SMART" id="SM00267">
    <property type="entry name" value="GGDEF"/>
    <property type="match status" value="1"/>
</dbReference>
<comment type="cofactor">
    <cofactor evidence="1">
        <name>Mg(2+)</name>
        <dbReference type="ChEBI" id="CHEBI:18420"/>
    </cofactor>
</comment>
<comment type="caution">
    <text evidence="5">The sequence shown here is derived from an EMBL/GenBank/DDBJ whole genome shotgun (WGS) entry which is preliminary data.</text>
</comment>
<organism evidence="5 6">
    <name type="scientific">Enterovibrio coralii</name>
    <dbReference type="NCBI Taxonomy" id="294935"/>
    <lineage>
        <taxon>Bacteria</taxon>
        <taxon>Pseudomonadati</taxon>
        <taxon>Pseudomonadota</taxon>
        <taxon>Gammaproteobacteria</taxon>
        <taxon>Vibrionales</taxon>
        <taxon>Vibrionaceae</taxon>
        <taxon>Enterovibrio</taxon>
    </lineage>
</organism>
<sequence length="197" mass="21954">MKLLKHLSDTDALTGLSGRHNYNERAQSLYHATRLQGANFGVIVCDIDNFKLYNDTFGHGKGDVVIKKTADVLLSSTRNNDLCFRIGGEEFVVLMKVYDAENLFYAAERMRQGVEALAIPHVTERGIVTLSVGAVMLPPQARDWSYTDAFDYADKQLYAAKHGGRNQTVFEVVKTDQVPVLSLRAKKTLLNPHPNSP</sequence>
<comment type="catalytic activity">
    <reaction evidence="3">
        <text>2 GTP = 3',3'-c-di-GMP + 2 diphosphate</text>
        <dbReference type="Rhea" id="RHEA:24898"/>
        <dbReference type="ChEBI" id="CHEBI:33019"/>
        <dbReference type="ChEBI" id="CHEBI:37565"/>
        <dbReference type="ChEBI" id="CHEBI:58805"/>
        <dbReference type="EC" id="2.7.7.65"/>
    </reaction>
</comment>
<evidence type="ECO:0000256" key="1">
    <source>
        <dbReference type="ARBA" id="ARBA00001946"/>
    </source>
</evidence>
<dbReference type="AlphaFoldDB" id="A0A135IAE2"/>
<dbReference type="CDD" id="cd01949">
    <property type="entry name" value="GGDEF"/>
    <property type="match status" value="1"/>
</dbReference>
<dbReference type="OrthoDB" id="9812260at2"/>
<dbReference type="InterPro" id="IPR043128">
    <property type="entry name" value="Rev_trsase/Diguanyl_cyclase"/>
</dbReference>
<dbReference type="SUPFAM" id="SSF55073">
    <property type="entry name" value="Nucleotide cyclase"/>
    <property type="match status" value="1"/>
</dbReference>
<dbReference type="NCBIfam" id="TIGR00254">
    <property type="entry name" value="GGDEF"/>
    <property type="match status" value="1"/>
</dbReference>
<reference evidence="5 6" key="1">
    <citation type="submission" date="2015-11" db="EMBL/GenBank/DDBJ databases">
        <title>Genomic Taxonomy of the Vibrionaceae.</title>
        <authorList>
            <person name="Gomez-Gil B."/>
            <person name="Enciso-Ibarra J."/>
        </authorList>
    </citation>
    <scope>NUCLEOTIDE SEQUENCE [LARGE SCALE GENOMIC DNA]</scope>
    <source>
        <strain evidence="5 6">CAIM 912</strain>
    </source>
</reference>
<dbReference type="EMBL" id="LNTY01000025">
    <property type="protein sequence ID" value="KXF82407.1"/>
    <property type="molecule type" value="Genomic_DNA"/>
</dbReference>
<dbReference type="Pfam" id="PF00990">
    <property type="entry name" value="GGDEF"/>
    <property type="match status" value="1"/>
</dbReference>
<keyword evidence="6" id="KW-1185">Reference proteome</keyword>
<accession>A0A135IAE2</accession>
<dbReference type="FunFam" id="3.30.70.270:FF:000001">
    <property type="entry name" value="Diguanylate cyclase domain protein"/>
    <property type="match status" value="1"/>
</dbReference>
<name>A0A135IAE2_9GAMM</name>
<protein>
    <recommendedName>
        <fullName evidence="2">diguanylate cyclase</fullName>
        <ecNumber evidence="2">2.7.7.65</ecNumber>
    </recommendedName>
</protein>
<dbReference type="EC" id="2.7.7.65" evidence="2"/>
<dbReference type="STRING" id="294935.ATN88_09785"/>
<proteinExistence type="predicted"/>
<dbReference type="PANTHER" id="PTHR45138:SF9">
    <property type="entry name" value="DIGUANYLATE CYCLASE DGCM-RELATED"/>
    <property type="match status" value="1"/>
</dbReference>
<evidence type="ECO:0000256" key="3">
    <source>
        <dbReference type="ARBA" id="ARBA00034247"/>
    </source>
</evidence>
<dbReference type="InterPro" id="IPR000160">
    <property type="entry name" value="GGDEF_dom"/>
</dbReference>
<dbReference type="GO" id="GO:0052621">
    <property type="term" value="F:diguanylate cyclase activity"/>
    <property type="evidence" value="ECO:0007669"/>
    <property type="project" value="UniProtKB-EC"/>
</dbReference>
<dbReference type="Proteomes" id="UP000070529">
    <property type="component" value="Unassembled WGS sequence"/>
</dbReference>
<evidence type="ECO:0000256" key="2">
    <source>
        <dbReference type="ARBA" id="ARBA00012528"/>
    </source>
</evidence>
<dbReference type="GO" id="GO:0005886">
    <property type="term" value="C:plasma membrane"/>
    <property type="evidence" value="ECO:0007669"/>
    <property type="project" value="TreeGrafter"/>
</dbReference>
<gene>
    <name evidence="5" type="ORF">ATN88_09785</name>
</gene>
<dbReference type="GO" id="GO:0043709">
    <property type="term" value="P:cell adhesion involved in single-species biofilm formation"/>
    <property type="evidence" value="ECO:0007669"/>
    <property type="project" value="TreeGrafter"/>
</dbReference>
<evidence type="ECO:0000259" key="4">
    <source>
        <dbReference type="PROSITE" id="PS50887"/>
    </source>
</evidence>
<dbReference type="PANTHER" id="PTHR45138">
    <property type="entry name" value="REGULATORY COMPONENTS OF SENSORY TRANSDUCTION SYSTEM"/>
    <property type="match status" value="1"/>
</dbReference>
<evidence type="ECO:0000313" key="5">
    <source>
        <dbReference type="EMBL" id="KXF82407.1"/>
    </source>
</evidence>
<feature type="domain" description="GGDEF" evidence="4">
    <location>
        <begin position="38"/>
        <end position="173"/>
    </location>
</feature>
<dbReference type="InterPro" id="IPR050469">
    <property type="entry name" value="Diguanylate_Cyclase"/>
</dbReference>
<dbReference type="GO" id="GO:1902201">
    <property type="term" value="P:negative regulation of bacterial-type flagellum-dependent cell motility"/>
    <property type="evidence" value="ECO:0007669"/>
    <property type="project" value="TreeGrafter"/>
</dbReference>
<evidence type="ECO:0000313" key="6">
    <source>
        <dbReference type="Proteomes" id="UP000070529"/>
    </source>
</evidence>